<feature type="compositionally biased region" description="Basic and acidic residues" evidence="1">
    <location>
        <begin position="86"/>
        <end position="109"/>
    </location>
</feature>
<feature type="chain" id="PRO_5039162973" description="Lipoprotein" evidence="2">
    <location>
        <begin position="31"/>
        <end position="235"/>
    </location>
</feature>
<sequence>MKKRTTKFYCTLTLLIFGLLLVGCSSNTSNVEDNASDVEEDLSSENTSDDQAEKEENNIEKEDSENEAEDESSPIDDTDNNAENNLPDKESTAVDGKTNENFKEEENNNKLDQYSSKDIEYARIWLQLGANQDIDALYVTHISAGTLLNLDDETSVSYPEDVIQLAGSRLVDGSVTYSSNGDGTINVYKVPLRWDVKIPAGEQFYKDIIENTKLVYVDPGEDDKVIQLIKKIKKQ</sequence>
<protein>
    <recommendedName>
        <fullName evidence="5">Lipoprotein</fullName>
    </recommendedName>
</protein>
<keyword evidence="2" id="KW-0732">Signal</keyword>
<dbReference type="KEGG" id="faf:OE104_13455"/>
<evidence type="ECO:0000256" key="1">
    <source>
        <dbReference type="SAM" id="MobiDB-lite"/>
    </source>
</evidence>
<reference evidence="3" key="1">
    <citation type="submission" date="2022-09" db="EMBL/GenBank/DDBJ databases">
        <title>Complete Genomes of Fervidibacillus albus and Fervidibacillus halotolerans isolated from tidal flat sediments.</title>
        <authorList>
            <person name="Kwon K.K."/>
            <person name="Yang S.-H."/>
            <person name="Park M.J."/>
            <person name="Oh H.-M."/>
        </authorList>
    </citation>
    <scope>NUCLEOTIDE SEQUENCE</scope>
    <source>
        <strain evidence="3">MEBiC13591</strain>
    </source>
</reference>
<proteinExistence type="predicted"/>
<feature type="signal peptide" evidence="2">
    <location>
        <begin position="1"/>
        <end position="30"/>
    </location>
</feature>
<evidence type="ECO:0000313" key="3">
    <source>
        <dbReference type="EMBL" id="WAA09517.1"/>
    </source>
</evidence>
<feature type="compositionally biased region" description="Acidic residues" evidence="1">
    <location>
        <begin position="62"/>
        <end position="80"/>
    </location>
</feature>
<evidence type="ECO:0000313" key="4">
    <source>
        <dbReference type="Proteomes" id="UP001164718"/>
    </source>
</evidence>
<dbReference type="AlphaFoldDB" id="A0A9E8LU22"/>
<feature type="compositionally biased region" description="Acidic residues" evidence="1">
    <location>
        <begin position="34"/>
        <end position="53"/>
    </location>
</feature>
<dbReference type="EMBL" id="CP106878">
    <property type="protein sequence ID" value="WAA09517.1"/>
    <property type="molecule type" value="Genomic_DNA"/>
</dbReference>
<gene>
    <name evidence="3" type="ORF">OE104_13455</name>
</gene>
<organism evidence="3 4">
    <name type="scientific">Fervidibacillus albus</name>
    <dbReference type="NCBI Taxonomy" id="2980026"/>
    <lineage>
        <taxon>Bacteria</taxon>
        <taxon>Bacillati</taxon>
        <taxon>Bacillota</taxon>
        <taxon>Bacilli</taxon>
        <taxon>Bacillales</taxon>
        <taxon>Bacillaceae</taxon>
        <taxon>Fervidibacillus</taxon>
    </lineage>
</organism>
<evidence type="ECO:0008006" key="5">
    <source>
        <dbReference type="Google" id="ProtNLM"/>
    </source>
</evidence>
<dbReference type="Proteomes" id="UP001164718">
    <property type="component" value="Chromosome"/>
</dbReference>
<accession>A0A9E8LU22</accession>
<dbReference type="PROSITE" id="PS51257">
    <property type="entry name" value="PROKAR_LIPOPROTEIN"/>
    <property type="match status" value="1"/>
</dbReference>
<name>A0A9E8LU22_9BACI</name>
<feature type="region of interest" description="Disordered" evidence="1">
    <location>
        <begin position="31"/>
        <end position="109"/>
    </location>
</feature>
<dbReference type="RefSeq" id="WP_275417298.1">
    <property type="nucleotide sequence ID" value="NZ_CP106878.1"/>
</dbReference>
<evidence type="ECO:0000256" key="2">
    <source>
        <dbReference type="SAM" id="SignalP"/>
    </source>
</evidence>
<keyword evidence="4" id="KW-1185">Reference proteome</keyword>